<feature type="transmembrane region" description="Helical" evidence="1">
    <location>
        <begin position="76"/>
        <end position="95"/>
    </location>
</feature>
<evidence type="ECO:0000256" key="1">
    <source>
        <dbReference type="SAM" id="Phobius"/>
    </source>
</evidence>
<evidence type="ECO:0000313" key="2">
    <source>
        <dbReference type="EMBL" id="PSL16637.1"/>
    </source>
</evidence>
<feature type="transmembrane region" description="Helical" evidence="1">
    <location>
        <begin position="28"/>
        <end position="45"/>
    </location>
</feature>
<feature type="transmembrane region" description="Helical" evidence="1">
    <location>
        <begin position="5"/>
        <end position="22"/>
    </location>
</feature>
<dbReference type="AlphaFoldDB" id="A0A2P8F4I6"/>
<keyword evidence="1" id="KW-0472">Membrane</keyword>
<keyword evidence="1" id="KW-1133">Transmembrane helix</keyword>
<organism evidence="2 3">
    <name type="scientific">Marinobacterium halophilum</name>
    <dbReference type="NCBI Taxonomy" id="267374"/>
    <lineage>
        <taxon>Bacteria</taxon>
        <taxon>Pseudomonadati</taxon>
        <taxon>Pseudomonadota</taxon>
        <taxon>Gammaproteobacteria</taxon>
        <taxon>Oceanospirillales</taxon>
        <taxon>Oceanospirillaceae</taxon>
        <taxon>Marinobacterium</taxon>
    </lineage>
</organism>
<feature type="transmembrane region" description="Helical" evidence="1">
    <location>
        <begin position="52"/>
        <end position="70"/>
    </location>
</feature>
<proteinExistence type="predicted"/>
<feature type="transmembrane region" description="Helical" evidence="1">
    <location>
        <begin position="150"/>
        <end position="171"/>
    </location>
</feature>
<evidence type="ECO:0000313" key="3">
    <source>
        <dbReference type="Proteomes" id="UP000242133"/>
    </source>
</evidence>
<reference evidence="2 3" key="1">
    <citation type="submission" date="2018-03" db="EMBL/GenBank/DDBJ databases">
        <title>Genomic Encyclopedia of Archaeal and Bacterial Type Strains, Phase II (KMG-II): from individual species to whole genera.</title>
        <authorList>
            <person name="Goeker M."/>
        </authorList>
    </citation>
    <scope>NUCLEOTIDE SEQUENCE [LARGE SCALE GENOMIC DNA]</scope>
    <source>
        <strain evidence="2 3">DSM 17586</strain>
    </source>
</reference>
<accession>A0A2P8F4I6</accession>
<dbReference type="OrthoDB" id="8537043at2"/>
<gene>
    <name evidence="2" type="ORF">CLV44_10135</name>
</gene>
<dbReference type="Proteomes" id="UP000242133">
    <property type="component" value="Unassembled WGS sequence"/>
</dbReference>
<feature type="transmembrane region" description="Helical" evidence="1">
    <location>
        <begin position="125"/>
        <end position="144"/>
    </location>
</feature>
<comment type="caution">
    <text evidence="2">The sequence shown here is derived from an EMBL/GenBank/DDBJ whole genome shotgun (WGS) entry which is preliminary data.</text>
</comment>
<keyword evidence="3" id="KW-1185">Reference proteome</keyword>
<sequence length="179" mass="20484">MLIRMLVTLLTLSYPFLVYWGLQRFDVLALLPVLIVVLLLRWLVGGHKRDRLVIIVSALGVLIITLLWDAHRGLKFYPVLVNLGLLLVFGSSLFASQTVVERLARIKEPELPPEGVCYTRKVTQVWCLFFVFNATVSMATMLWASDKVWALYNGLIAYLFIGLILALEWIVRQRVRGRV</sequence>
<protein>
    <submittedName>
        <fullName evidence="2">Putative membrane protein</fullName>
    </submittedName>
</protein>
<dbReference type="RefSeq" id="WP_106590082.1">
    <property type="nucleotide sequence ID" value="NZ_PYGI01000001.1"/>
</dbReference>
<name>A0A2P8F4I6_9GAMM</name>
<keyword evidence="1" id="KW-0812">Transmembrane</keyword>
<dbReference type="EMBL" id="PYGI01000001">
    <property type="protein sequence ID" value="PSL16637.1"/>
    <property type="molecule type" value="Genomic_DNA"/>
</dbReference>